<dbReference type="OrthoDB" id="1470350at2759"/>
<dbReference type="InterPro" id="IPR036396">
    <property type="entry name" value="Cyt_P450_sf"/>
</dbReference>
<dbReference type="PROSITE" id="PS00086">
    <property type="entry name" value="CYTOCHROME_P450"/>
    <property type="match status" value="1"/>
</dbReference>
<dbReference type="InterPro" id="IPR047146">
    <property type="entry name" value="Cyt_P450_E_CYP52_fungi"/>
</dbReference>
<dbReference type="GO" id="GO:0016705">
    <property type="term" value="F:oxidoreductase activity, acting on paired donors, with incorporation or reduction of molecular oxygen"/>
    <property type="evidence" value="ECO:0007669"/>
    <property type="project" value="InterPro"/>
</dbReference>
<keyword evidence="7 8" id="KW-0349">Heme</keyword>
<dbReference type="InterPro" id="IPR017972">
    <property type="entry name" value="Cyt_P450_CS"/>
</dbReference>
<accession>A0A8H7W5U1</accession>
<dbReference type="CDD" id="cd11063">
    <property type="entry name" value="CYP52"/>
    <property type="match status" value="1"/>
</dbReference>
<evidence type="ECO:0000256" key="5">
    <source>
        <dbReference type="ARBA" id="ARBA00023004"/>
    </source>
</evidence>
<proteinExistence type="inferred from homology"/>
<gene>
    <name evidence="9" type="ORF">IFR04_008166</name>
</gene>
<dbReference type="SUPFAM" id="SSF48264">
    <property type="entry name" value="Cytochrome P450"/>
    <property type="match status" value="1"/>
</dbReference>
<keyword evidence="6 8" id="KW-0503">Monooxygenase</keyword>
<evidence type="ECO:0000256" key="6">
    <source>
        <dbReference type="ARBA" id="ARBA00023033"/>
    </source>
</evidence>
<dbReference type="AlphaFoldDB" id="A0A8H7W5U1"/>
<feature type="binding site" description="axial binding residue" evidence="7">
    <location>
        <position position="359"/>
    </location>
    <ligand>
        <name>heme</name>
        <dbReference type="ChEBI" id="CHEBI:30413"/>
    </ligand>
    <ligandPart>
        <name>Fe</name>
        <dbReference type="ChEBI" id="CHEBI:18248"/>
    </ligandPart>
</feature>
<dbReference type="PANTHER" id="PTHR24287">
    <property type="entry name" value="P450, PUTATIVE (EUROFUNG)-RELATED"/>
    <property type="match status" value="1"/>
</dbReference>
<evidence type="ECO:0000313" key="10">
    <source>
        <dbReference type="Proteomes" id="UP000664132"/>
    </source>
</evidence>
<dbReference type="PRINTS" id="PR00463">
    <property type="entry name" value="EP450I"/>
</dbReference>
<sequence length="416" mass="47436">MELFLFHFRQTGNTLEQVFLASSAFGTVDPANIEAMLSSNFQDYAMGPRREITFPMFGEGIINQDGDAWKQSRQLLRPQFQVKEYSDLSIFSNATDDLLNAIPREGGVIDLQPLFFRMTLDVTTEFLFGESTESLKVPESAGEDNFAEAFNIAQEYVAKRFRLLDLYWLVDGKKFRDACKKVHYFADKIIDRNLAEDSLEGQGKYVFLRAMSEKTSDRTVLRSQIINILTAGRDSTACLLSWAFFLLVRHPHVLSKLRSEIPAQGNVEWSRSGLRNMKYLQNILKETLRGGPDRKSPDLVPKGTAVAYSVYTMHRRPDLYGVDAELFRPERWDEDMPLNHDETNAKWGYLPFNGGPRICLGMDFALVEAAYTILRIVQRFPKIKLPKGEKVELIGVEKQRITLVMSITEGCNIELG</sequence>
<dbReference type="PANTHER" id="PTHR24287:SF18">
    <property type="entry name" value="CYTOCHROME P450 MONOOXYGENASE APDE-RELATED"/>
    <property type="match status" value="1"/>
</dbReference>
<evidence type="ECO:0000256" key="8">
    <source>
        <dbReference type="RuleBase" id="RU000461"/>
    </source>
</evidence>
<evidence type="ECO:0000256" key="7">
    <source>
        <dbReference type="PIRSR" id="PIRSR602401-1"/>
    </source>
</evidence>
<evidence type="ECO:0000313" key="9">
    <source>
        <dbReference type="EMBL" id="KAG4418721.1"/>
    </source>
</evidence>
<dbReference type="Pfam" id="PF00067">
    <property type="entry name" value="p450"/>
    <property type="match status" value="2"/>
</dbReference>
<name>A0A8H7W5U1_9HELO</name>
<reference evidence="9" key="1">
    <citation type="submission" date="2021-02" db="EMBL/GenBank/DDBJ databases">
        <title>Genome sequence Cadophora malorum strain M34.</title>
        <authorList>
            <person name="Stefanovic E."/>
            <person name="Vu D."/>
            <person name="Scully C."/>
            <person name="Dijksterhuis J."/>
            <person name="Roader J."/>
            <person name="Houbraken J."/>
        </authorList>
    </citation>
    <scope>NUCLEOTIDE SEQUENCE</scope>
    <source>
        <strain evidence="9">M34</strain>
    </source>
</reference>
<keyword evidence="10" id="KW-1185">Reference proteome</keyword>
<protein>
    <recommendedName>
        <fullName evidence="11">Cytochrome P450 alkane hydroxylase</fullName>
    </recommendedName>
</protein>
<organism evidence="9 10">
    <name type="scientific">Cadophora malorum</name>
    <dbReference type="NCBI Taxonomy" id="108018"/>
    <lineage>
        <taxon>Eukaryota</taxon>
        <taxon>Fungi</taxon>
        <taxon>Dikarya</taxon>
        <taxon>Ascomycota</taxon>
        <taxon>Pezizomycotina</taxon>
        <taxon>Leotiomycetes</taxon>
        <taxon>Helotiales</taxon>
        <taxon>Ploettnerulaceae</taxon>
        <taxon>Cadophora</taxon>
    </lineage>
</organism>
<dbReference type="InterPro" id="IPR001128">
    <property type="entry name" value="Cyt_P450"/>
</dbReference>
<dbReference type="GO" id="GO:0004497">
    <property type="term" value="F:monooxygenase activity"/>
    <property type="evidence" value="ECO:0007669"/>
    <property type="project" value="UniProtKB-KW"/>
</dbReference>
<evidence type="ECO:0000256" key="2">
    <source>
        <dbReference type="ARBA" id="ARBA00010617"/>
    </source>
</evidence>
<keyword evidence="4 8" id="KW-0560">Oxidoreductase</keyword>
<dbReference type="GO" id="GO:0005506">
    <property type="term" value="F:iron ion binding"/>
    <property type="evidence" value="ECO:0007669"/>
    <property type="project" value="InterPro"/>
</dbReference>
<keyword evidence="3 7" id="KW-0479">Metal-binding</keyword>
<dbReference type="GO" id="GO:0020037">
    <property type="term" value="F:heme binding"/>
    <property type="evidence" value="ECO:0007669"/>
    <property type="project" value="InterPro"/>
</dbReference>
<dbReference type="EMBL" id="JAFJYH010000122">
    <property type="protein sequence ID" value="KAG4418721.1"/>
    <property type="molecule type" value="Genomic_DNA"/>
</dbReference>
<dbReference type="Proteomes" id="UP000664132">
    <property type="component" value="Unassembled WGS sequence"/>
</dbReference>
<comment type="caution">
    <text evidence="9">The sequence shown here is derived from an EMBL/GenBank/DDBJ whole genome shotgun (WGS) entry which is preliminary data.</text>
</comment>
<comment type="cofactor">
    <cofactor evidence="1 7">
        <name>heme</name>
        <dbReference type="ChEBI" id="CHEBI:30413"/>
    </cofactor>
</comment>
<evidence type="ECO:0000256" key="3">
    <source>
        <dbReference type="ARBA" id="ARBA00022723"/>
    </source>
</evidence>
<evidence type="ECO:0000256" key="1">
    <source>
        <dbReference type="ARBA" id="ARBA00001971"/>
    </source>
</evidence>
<dbReference type="Gene3D" id="1.10.630.10">
    <property type="entry name" value="Cytochrome P450"/>
    <property type="match status" value="1"/>
</dbReference>
<evidence type="ECO:0008006" key="11">
    <source>
        <dbReference type="Google" id="ProtNLM"/>
    </source>
</evidence>
<comment type="similarity">
    <text evidence="2 8">Belongs to the cytochrome P450 family.</text>
</comment>
<evidence type="ECO:0000256" key="4">
    <source>
        <dbReference type="ARBA" id="ARBA00023002"/>
    </source>
</evidence>
<dbReference type="InterPro" id="IPR002401">
    <property type="entry name" value="Cyt_P450_E_grp-I"/>
</dbReference>
<keyword evidence="5 7" id="KW-0408">Iron</keyword>
<dbReference type="PRINTS" id="PR00385">
    <property type="entry name" value="P450"/>
</dbReference>